<evidence type="ECO:0000313" key="3">
    <source>
        <dbReference type="EMBL" id="MBA8817668.1"/>
    </source>
</evidence>
<proteinExistence type="predicted"/>
<name>A0A7W3JRQ0_9MICO</name>
<feature type="signal peptide" evidence="2">
    <location>
        <begin position="1"/>
        <end position="34"/>
    </location>
</feature>
<dbReference type="PROSITE" id="PS51257">
    <property type="entry name" value="PROKAR_LIPOPROTEIN"/>
    <property type="match status" value="1"/>
</dbReference>
<keyword evidence="4" id="KW-1185">Reference proteome</keyword>
<dbReference type="AlphaFoldDB" id="A0A7W3JRQ0"/>
<protein>
    <submittedName>
        <fullName evidence="3">Uncharacterized protein</fullName>
    </submittedName>
</protein>
<gene>
    <name evidence="3" type="ORF">FHX48_002773</name>
</gene>
<feature type="compositionally biased region" description="Low complexity" evidence="1">
    <location>
        <begin position="37"/>
        <end position="57"/>
    </location>
</feature>
<dbReference type="RefSeq" id="WP_167045988.1">
    <property type="nucleotide sequence ID" value="NZ_JAAOZB010000001.1"/>
</dbReference>
<sequence length="351" mass="36770">MHTRVRGIGRGASRSLGFAFVVALSVGIVACAPAGETTESAAPSESTAAPTTSSSPEVLTVGPADKPPVLFNGDCASMLSDEEVSDVVGVELSLYDSSGDSSGMANTGGLNCDWQGESGDVHISASPTSQINGTDLSAEMRDIYFGSCSSDVSNCGSEWESEDLWISLGFNLLPNMANGGVEAWSSALGEEIQAQYEQQPTELWTQDRTGWWQNEDCADLSASVSAGAGIDIDVEEYGYIDFPRAGFFLQDKALGVTDCRAALAADTSADVDITFRATPGAAWNLNSDELSELDSDVEGITIYQSTEFENLFVLTDQVNVGTLSPYVGADAPISPESFAIALAGALAQTWG</sequence>
<evidence type="ECO:0000256" key="2">
    <source>
        <dbReference type="SAM" id="SignalP"/>
    </source>
</evidence>
<keyword evidence="2" id="KW-0732">Signal</keyword>
<dbReference type="EMBL" id="JACGWY010000009">
    <property type="protein sequence ID" value="MBA8817668.1"/>
    <property type="molecule type" value="Genomic_DNA"/>
</dbReference>
<dbReference type="Proteomes" id="UP000526083">
    <property type="component" value="Unassembled WGS sequence"/>
</dbReference>
<evidence type="ECO:0000313" key="4">
    <source>
        <dbReference type="Proteomes" id="UP000526083"/>
    </source>
</evidence>
<feature type="chain" id="PRO_5039401624" evidence="2">
    <location>
        <begin position="35"/>
        <end position="351"/>
    </location>
</feature>
<comment type="caution">
    <text evidence="3">The sequence shown here is derived from an EMBL/GenBank/DDBJ whole genome shotgun (WGS) entry which is preliminary data.</text>
</comment>
<organism evidence="3 4">
    <name type="scientific">Microbacterium halimionae</name>
    <dbReference type="NCBI Taxonomy" id="1526413"/>
    <lineage>
        <taxon>Bacteria</taxon>
        <taxon>Bacillati</taxon>
        <taxon>Actinomycetota</taxon>
        <taxon>Actinomycetes</taxon>
        <taxon>Micrococcales</taxon>
        <taxon>Microbacteriaceae</taxon>
        <taxon>Microbacterium</taxon>
    </lineage>
</organism>
<feature type="region of interest" description="Disordered" evidence="1">
    <location>
        <begin position="37"/>
        <end position="63"/>
    </location>
</feature>
<reference evidence="3 4" key="1">
    <citation type="submission" date="2020-07" db="EMBL/GenBank/DDBJ databases">
        <title>Sequencing the genomes of 1000 actinobacteria strains.</title>
        <authorList>
            <person name="Klenk H.-P."/>
        </authorList>
    </citation>
    <scope>NUCLEOTIDE SEQUENCE [LARGE SCALE GENOMIC DNA]</scope>
    <source>
        <strain evidence="3 4">DSM 27576</strain>
    </source>
</reference>
<evidence type="ECO:0000256" key="1">
    <source>
        <dbReference type="SAM" id="MobiDB-lite"/>
    </source>
</evidence>
<accession>A0A7W3JRQ0</accession>